<dbReference type="SUPFAM" id="SSF57756">
    <property type="entry name" value="Retrovirus zinc finger-like domains"/>
    <property type="match status" value="2"/>
</dbReference>
<dbReference type="Gene3D" id="4.10.60.10">
    <property type="entry name" value="Zinc finger, CCHC-type"/>
    <property type="match status" value="2"/>
</dbReference>
<proteinExistence type="predicted"/>
<dbReference type="GO" id="GO:0008270">
    <property type="term" value="F:zinc ion binding"/>
    <property type="evidence" value="ECO:0007669"/>
    <property type="project" value="UniProtKB-KW"/>
</dbReference>
<evidence type="ECO:0000313" key="7">
    <source>
        <dbReference type="EMBL" id="KAK1939746.1"/>
    </source>
</evidence>
<dbReference type="Pfam" id="PF00098">
    <property type="entry name" value="zf-CCHC"/>
    <property type="match status" value="3"/>
</dbReference>
<evidence type="ECO:0000256" key="3">
    <source>
        <dbReference type="ARBA" id="ARBA00022771"/>
    </source>
</evidence>
<feature type="domain" description="CCHC-type" evidence="6">
    <location>
        <begin position="116"/>
        <end position="129"/>
    </location>
</feature>
<keyword evidence="4" id="KW-0862">Zinc</keyword>
<dbReference type="PANTHER" id="PTHR46242:SF1">
    <property type="entry name" value="ZINC FINGER CCHC DOMAIN-CONTAINING PROTEIN 9"/>
    <property type="match status" value="1"/>
</dbReference>
<evidence type="ECO:0000256" key="5">
    <source>
        <dbReference type="PROSITE-ProRule" id="PRU00047"/>
    </source>
</evidence>
<comment type="caution">
    <text evidence="7">The sequence shown here is derived from an EMBL/GenBank/DDBJ whole genome shotgun (WGS) entry which is preliminary data.</text>
</comment>
<sequence length="204" mass="22805">MRSKYNRTLTGCWNREQIEASIAERQAELDGNEPKSSTRIRYLKTKLAKLRAALENGTTVGGNIMPQKRTKVAKSGRDGRVHKKAKTKRRVKLICFKCRKRGHTLQDCQGDAVGICFRCGSKDHILRDCNIPDSGSLPYTTCFICQKTGHIASQCPENKNGIYPNGGACYFCGSIDHRKIDCPERKNNTKSLQTPRGSKPTDSL</sequence>
<dbReference type="FunFam" id="4.10.60.10:FF:000091">
    <property type="entry name" value="Zinc finger CCHC-type-containing 9"/>
    <property type="match status" value="1"/>
</dbReference>
<evidence type="ECO:0000256" key="4">
    <source>
        <dbReference type="ARBA" id="ARBA00022833"/>
    </source>
</evidence>
<accession>A0AAD9GJS4</accession>
<dbReference type="InterPro" id="IPR042246">
    <property type="entry name" value="ZCCHC9"/>
</dbReference>
<keyword evidence="8" id="KW-1185">Reference proteome</keyword>
<protein>
    <submittedName>
        <fullName evidence="7">Zinc knuckle domain containing protein</fullName>
    </submittedName>
</protein>
<feature type="domain" description="CCHC-type" evidence="6">
    <location>
        <begin position="142"/>
        <end position="157"/>
    </location>
</feature>
<gene>
    <name evidence="7" type="ORF">X943_002867</name>
</gene>
<keyword evidence="3 5" id="KW-0863">Zinc-finger</keyword>
<dbReference type="PROSITE" id="PS50158">
    <property type="entry name" value="ZF_CCHC"/>
    <property type="match status" value="4"/>
</dbReference>
<keyword evidence="2" id="KW-0677">Repeat</keyword>
<feature type="domain" description="CCHC-type" evidence="6">
    <location>
        <begin position="95"/>
        <end position="108"/>
    </location>
</feature>
<dbReference type="EMBL" id="JAHBMH010000007">
    <property type="protein sequence ID" value="KAK1939746.1"/>
    <property type="molecule type" value="Genomic_DNA"/>
</dbReference>
<dbReference type="InterPro" id="IPR036875">
    <property type="entry name" value="Znf_CCHC_sf"/>
</dbReference>
<dbReference type="InterPro" id="IPR001878">
    <property type="entry name" value="Znf_CCHC"/>
</dbReference>
<reference evidence="7" key="2">
    <citation type="submission" date="2021-05" db="EMBL/GenBank/DDBJ databases">
        <authorList>
            <person name="Pain A."/>
        </authorList>
    </citation>
    <scope>NUCLEOTIDE SEQUENCE</scope>
    <source>
        <strain evidence="7">1802A</strain>
    </source>
</reference>
<evidence type="ECO:0000313" key="8">
    <source>
        <dbReference type="Proteomes" id="UP001195914"/>
    </source>
</evidence>
<dbReference type="AlphaFoldDB" id="A0AAD9GJS4"/>
<organism evidence="7 8">
    <name type="scientific">Babesia divergens</name>
    <dbReference type="NCBI Taxonomy" id="32595"/>
    <lineage>
        <taxon>Eukaryota</taxon>
        <taxon>Sar</taxon>
        <taxon>Alveolata</taxon>
        <taxon>Apicomplexa</taxon>
        <taxon>Aconoidasida</taxon>
        <taxon>Piroplasmida</taxon>
        <taxon>Babesiidae</taxon>
        <taxon>Babesia</taxon>
    </lineage>
</organism>
<evidence type="ECO:0000256" key="1">
    <source>
        <dbReference type="ARBA" id="ARBA00022723"/>
    </source>
</evidence>
<dbReference type="PANTHER" id="PTHR46242">
    <property type="entry name" value="ZINC FINGER CCHC DOMAIN-CONTAINING PROTEIN 9 ZCCHC9"/>
    <property type="match status" value="1"/>
</dbReference>
<dbReference type="SMART" id="SM00343">
    <property type="entry name" value="ZnF_C2HC"/>
    <property type="match status" value="4"/>
</dbReference>
<evidence type="ECO:0000256" key="2">
    <source>
        <dbReference type="ARBA" id="ARBA00022737"/>
    </source>
</evidence>
<dbReference type="GO" id="GO:0005730">
    <property type="term" value="C:nucleolus"/>
    <property type="evidence" value="ECO:0007669"/>
    <property type="project" value="TreeGrafter"/>
</dbReference>
<evidence type="ECO:0000259" key="6">
    <source>
        <dbReference type="PROSITE" id="PS50158"/>
    </source>
</evidence>
<dbReference type="Proteomes" id="UP001195914">
    <property type="component" value="Unassembled WGS sequence"/>
</dbReference>
<keyword evidence="1" id="KW-0479">Metal-binding</keyword>
<feature type="domain" description="CCHC-type" evidence="6">
    <location>
        <begin position="169"/>
        <end position="184"/>
    </location>
</feature>
<name>A0AAD9GJS4_BABDI</name>
<reference evidence="7" key="1">
    <citation type="journal article" date="2014" name="Nucleic Acids Res.">
        <title>The evolutionary dynamics of variant antigen genes in Babesia reveal a history of genomic innovation underlying host-parasite interaction.</title>
        <authorList>
            <person name="Jackson A.P."/>
            <person name="Otto T.D."/>
            <person name="Darby A."/>
            <person name="Ramaprasad A."/>
            <person name="Xia D."/>
            <person name="Echaide I.E."/>
            <person name="Farber M."/>
            <person name="Gahlot S."/>
            <person name="Gamble J."/>
            <person name="Gupta D."/>
            <person name="Gupta Y."/>
            <person name="Jackson L."/>
            <person name="Malandrin L."/>
            <person name="Malas T.B."/>
            <person name="Moussa E."/>
            <person name="Nair M."/>
            <person name="Reid A.J."/>
            <person name="Sanders M."/>
            <person name="Sharma J."/>
            <person name="Tracey A."/>
            <person name="Quail M.A."/>
            <person name="Weir W."/>
            <person name="Wastling J.M."/>
            <person name="Hall N."/>
            <person name="Willadsen P."/>
            <person name="Lingelbach K."/>
            <person name="Shiels B."/>
            <person name="Tait A."/>
            <person name="Berriman M."/>
            <person name="Allred D.R."/>
            <person name="Pain A."/>
        </authorList>
    </citation>
    <scope>NUCLEOTIDE SEQUENCE</scope>
    <source>
        <strain evidence="7">1802A</strain>
    </source>
</reference>
<dbReference type="GO" id="GO:0003676">
    <property type="term" value="F:nucleic acid binding"/>
    <property type="evidence" value="ECO:0007669"/>
    <property type="project" value="InterPro"/>
</dbReference>